<keyword evidence="1" id="KW-1133">Transmembrane helix</keyword>
<feature type="transmembrane region" description="Helical" evidence="1">
    <location>
        <begin position="9"/>
        <end position="28"/>
    </location>
</feature>
<dbReference type="PANTHER" id="PTHR20765:SF1">
    <property type="entry name" value="EQUILIBRATIVE NUCLEOBASE TRANSPORTER 1"/>
    <property type="match status" value="1"/>
</dbReference>
<evidence type="ECO:0000256" key="1">
    <source>
        <dbReference type="SAM" id="Phobius"/>
    </source>
</evidence>
<accession>A0AAE0RRM2</accession>
<dbReference type="EMBL" id="JAEAOA010000709">
    <property type="protein sequence ID" value="KAK3578240.1"/>
    <property type="molecule type" value="Genomic_DNA"/>
</dbReference>
<name>A0AAE0RRM2_9BIVA</name>
<proteinExistence type="predicted"/>
<dbReference type="PANTHER" id="PTHR20765">
    <property type="entry name" value="SOLUTE CARRIER FAMILY 43 MEMBER 3-RELATED"/>
    <property type="match status" value="1"/>
</dbReference>
<organism evidence="2 3">
    <name type="scientific">Potamilus streckersoni</name>
    <dbReference type="NCBI Taxonomy" id="2493646"/>
    <lineage>
        <taxon>Eukaryota</taxon>
        <taxon>Metazoa</taxon>
        <taxon>Spiralia</taxon>
        <taxon>Lophotrochozoa</taxon>
        <taxon>Mollusca</taxon>
        <taxon>Bivalvia</taxon>
        <taxon>Autobranchia</taxon>
        <taxon>Heteroconchia</taxon>
        <taxon>Palaeoheterodonta</taxon>
        <taxon>Unionida</taxon>
        <taxon>Unionoidea</taxon>
        <taxon>Unionidae</taxon>
        <taxon>Ambleminae</taxon>
        <taxon>Lampsilini</taxon>
        <taxon>Potamilus</taxon>
    </lineage>
</organism>
<keyword evidence="1" id="KW-0472">Membrane</keyword>
<protein>
    <submittedName>
        <fullName evidence="2">Uncharacterized protein</fullName>
    </submittedName>
</protein>
<dbReference type="InterPro" id="IPR027197">
    <property type="entry name" value="SLC43A3"/>
</dbReference>
<sequence length="146" mass="16246">MDLKRWRHVILIWVCLEVICFGGIHYGWGTLVYILKDEGIHEDLCIEEPRGETNTTNSTTAVPVHCPDQDARFNLYYSVAISAYVVFVILGGTLFSKIGTRIVRLIFINMCRELSLNAVLDSIVRKGLSLNRVGTGGSEITGNTKG</sequence>
<reference evidence="2" key="1">
    <citation type="journal article" date="2021" name="Genome Biol. Evol.">
        <title>A High-Quality Reference Genome for a Parasitic Bivalve with Doubly Uniparental Inheritance (Bivalvia: Unionida).</title>
        <authorList>
            <person name="Smith C.H."/>
        </authorList>
    </citation>
    <scope>NUCLEOTIDE SEQUENCE</scope>
    <source>
        <strain evidence="2">CHS0354</strain>
    </source>
</reference>
<dbReference type="AlphaFoldDB" id="A0AAE0RRM2"/>
<keyword evidence="1" id="KW-0812">Transmembrane</keyword>
<keyword evidence="3" id="KW-1185">Reference proteome</keyword>
<dbReference type="Proteomes" id="UP001195483">
    <property type="component" value="Unassembled WGS sequence"/>
</dbReference>
<evidence type="ECO:0000313" key="3">
    <source>
        <dbReference type="Proteomes" id="UP001195483"/>
    </source>
</evidence>
<feature type="transmembrane region" description="Helical" evidence="1">
    <location>
        <begin position="75"/>
        <end position="95"/>
    </location>
</feature>
<evidence type="ECO:0000313" key="2">
    <source>
        <dbReference type="EMBL" id="KAK3578240.1"/>
    </source>
</evidence>
<reference evidence="2" key="3">
    <citation type="submission" date="2023-05" db="EMBL/GenBank/DDBJ databases">
        <authorList>
            <person name="Smith C.H."/>
        </authorList>
    </citation>
    <scope>NUCLEOTIDE SEQUENCE</scope>
    <source>
        <strain evidence="2">CHS0354</strain>
        <tissue evidence="2">Mantle</tissue>
    </source>
</reference>
<reference evidence="2" key="2">
    <citation type="journal article" date="2021" name="Genome Biol. Evol.">
        <title>Developing a high-quality reference genome for a parasitic bivalve with doubly uniparental inheritance (Bivalvia: Unionida).</title>
        <authorList>
            <person name="Smith C.H."/>
        </authorList>
    </citation>
    <scope>NUCLEOTIDE SEQUENCE</scope>
    <source>
        <strain evidence="2">CHS0354</strain>
        <tissue evidence="2">Mantle</tissue>
    </source>
</reference>
<comment type="caution">
    <text evidence="2">The sequence shown here is derived from an EMBL/GenBank/DDBJ whole genome shotgun (WGS) entry which is preliminary data.</text>
</comment>
<gene>
    <name evidence="2" type="ORF">CHS0354_011557</name>
</gene>